<dbReference type="PATRIC" id="fig|86662.25.peg.908"/>
<dbReference type="AlphaFoldDB" id="A0A1E8BCH2"/>
<dbReference type="Proteomes" id="UP000175706">
    <property type="component" value="Unassembled WGS sequence"/>
</dbReference>
<sequence>MNDKDYIYEELSDFLDGTFHQDMGTPEKALHEFIEEAHKVCIENTIKYITAFLNSDPSTEKKEEFIEYYTDIYFPALKLTPLEWLEQTGETLKQALKNT</sequence>
<comment type="caution">
    <text evidence="2">The sequence shown here is derived from an EMBL/GenBank/DDBJ whole genome shotgun (WGS) entry which is preliminary data.</text>
</comment>
<name>A0A1E8BCH2_BACMY</name>
<gene>
    <name evidence="2" type="ORF">BWGOE8_09470</name>
</gene>
<feature type="domain" description="CdiI immunity protein" evidence="1">
    <location>
        <begin position="8"/>
        <end position="88"/>
    </location>
</feature>
<evidence type="ECO:0000313" key="3">
    <source>
        <dbReference type="Proteomes" id="UP000175706"/>
    </source>
</evidence>
<protein>
    <recommendedName>
        <fullName evidence="1">CdiI immunity protein domain-containing protein</fullName>
    </recommendedName>
</protein>
<evidence type="ECO:0000313" key="2">
    <source>
        <dbReference type="EMBL" id="OFD84161.1"/>
    </source>
</evidence>
<organism evidence="2 3">
    <name type="scientific">Bacillus mycoides</name>
    <dbReference type="NCBI Taxonomy" id="1405"/>
    <lineage>
        <taxon>Bacteria</taxon>
        <taxon>Bacillati</taxon>
        <taxon>Bacillota</taxon>
        <taxon>Bacilli</taxon>
        <taxon>Bacillales</taxon>
        <taxon>Bacillaceae</taxon>
        <taxon>Bacillus</taxon>
        <taxon>Bacillus cereus group</taxon>
    </lineage>
</organism>
<dbReference type="InterPro" id="IPR041129">
    <property type="entry name" value="CdiI_2"/>
</dbReference>
<dbReference type="EMBL" id="LXLT01000012">
    <property type="protein sequence ID" value="OFD84161.1"/>
    <property type="molecule type" value="Genomic_DNA"/>
</dbReference>
<accession>A0A1E8BCH2</accession>
<reference evidence="2 3" key="1">
    <citation type="submission" date="2016-05" db="EMBL/GenBank/DDBJ databases">
        <title>Bacillus thuringiensis and Bacillus weihenstephanensis as novel biocontrol agents of wilt causing Verticillium species.</title>
        <authorList>
            <person name="Hollensteiner J."/>
            <person name="Wemheuer F."/>
            <person name="Harting R."/>
            <person name="Kolarzyk A."/>
            <person name="Diaz-Valerio S."/>
            <person name="Poehlein A."/>
            <person name="Brzuszkiewicz E."/>
            <person name="Nesemann K."/>
            <person name="Braus-Stromeyer S."/>
            <person name="Braus G."/>
            <person name="Daniel R."/>
            <person name="Liesegang H."/>
        </authorList>
    </citation>
    <scope>NUCLEOTIDE SEQUENCE [LARGE SCALE GENOMIC DNA]</scope>
    <source>
        <strain evidence="2 3">GOE8</strain>
    </source>
</reference>
<dbReference type="Pfam" id="PF18593">
    <property type="entry name" value="CdiI_2"/>
    <property type="match status" value="1"/>
</dbReference>
<dbReference type="RefSeq" id="WP_070141114.1">
    <property type="nucleotide sequence ID" value="NZ_LXLT01000012.1"/>
</dbReference>
<evidence type="ECO:0000259" key="1">
    <source>
        <dbReference type="Pfam" id="PF18593"/>
    </source>
</evidence>
<proteinExistence type="predicted"/>